<gene>
    <name evidence="2" type="ORF">FMAN_01602</name>
</gene>
<organism evidence="2 3">
    <name type="scientific">Fusarium mangiferae</name>
    <name type="common">Mango malformation disease fungus</name>
    <dbReference type="NCBI Taxonomy" id="192010"/>
    <lineage>
        <taxon>Eukaryota</taxon>
        <taxon>Fungi</taxon>
        <taxon>Dikarya</taxon>
        <taxon>Ascomycota</taxon>
        <taxon>Pezizomycotina</taxon>
        <taxon>Sordariomycetes</taxon>
        <taxon>Hypocreomycetidae</taxon>
        <taxon>Hypocreales</taxon>
        <taxon>Nectriaceae</taxon>
        <taxon>Fusarium</taxon>
        <taxon>Fusarium fujikuroi species complex</taxon>
    </lineage>
</organism>
<accession>A0A1L7SDM4</accession>
<protein>
    <submittedName>
        <fullName evidence="2">Uncharacterized protein</fullName>
    </submittedName>
</protein>
<dbReference type="AlphaFoldDB" id="A0A1L7SDM4"/>
<feature type="region of interest" description="Disordered" evidence="1">
    <location>
        <begin position="87"/>
        <end position="125"/>
    </location>
</feature>
<evidence type="ECO:0000313" key="3">
    <source>
        <dbReference type="Proteomes" id="UP000184255"/>
    </source>
</evidence>
<reference evidence="3" key="1">
    <citation type="journal article" date="2016" name="Genome Biol. Evol.">
        <title>Comparative 'omics' of the Fusarium fujikuroi species complex highlights differences in genetic potential and metabolite synthesis.</title>
        <authorList>
            <person name="Niehaus E.-M."/>
            <person name="Muensterkoetter M."/>
            <person name="Proctor R.H."/>
            <person name="Brown D.W."/>
            <person name="Sharon A."/>
            <person name="Idan Y."/>
            <person name="Oren-Young L."/>
            <person name="Sieber C.M."/>
            <person name="Novak O."/>
            <person name="Pencik A."/>
            <person name="Tarkowska D."/>
            <person name="Hromadova K."/>
            <person name="Freeman S."/>
            <person name="Maymon M."/>
            <person name="Elazar M."/>
            <person name="Youssef S.A."/>
            <person name="El-Shabrawy E.S.M."/>
            <person name="Shalaby A.B.A."/>
            <person name="Houterman P."/>
            <person name="Brock N.L."/>
            <person name="Burkhardt I."/>
            <person name="Tsavkelova E.A."/>
            <person name="Dickschat J.S."/>
            <person name="Galuszka P."/>
            <person name="Gueldener U."/>
            <person name="Tudzynski B."/>
        </authorList>
    </citation>
    <scope>NUCLEOTIDE SEQUENCE [LARGE SCALE GENOMIC DNA]</scope>
    <source>
        <strain evidence="3">MRC7560</strain>
    </source>
</reference>
<comment type="caution">
    <text evidence="2">The sequence shown here is derived from an EMBL/GenBank/DDBJ whole genome shotgun (WGS) entry which is preliminary data.</text>
</comment>
<evidence type="ECO:0000256" key="1">
    <source>
        <dbReference type="SAM" id="MobiDB-lite"/>
    </source>
</evidence>
<dbReference type="VEuPathDB" id="FungiDB:FMAN_01602"/>
<feature type="region of interest" description="Disordered" evidence="1">
    <location>
        <begin position="1"/>
        <end position="20"/>
    </location>
</feature>
<feature type="region of interest" description="Disordered" evidence="1">
    <location>
        <begin position="49"/>
        <end position="75"/>
    </location>
</feature>
<feature type="compositionally biased region" description="Basic and acidic residues" evidence="1">
    <location>
        <begin position="96"/>
        <end position="121"/>
    </location>
</feature>
<dbReference type="GeneID" id="65080874"/>
<name>A0A1L7SDM4_FUSMA</name>
<dbReference type="EMBL" id="FCQH01000001">
    <property type="protein sequence ID" value="CVK84651.1"/>
    <property type="molecule type" value="Genomic_DNA"/>
</dbReference>
<sequence>MEASIDYLPTNSSPKPNYKPSFYSSLDQIKGSSAVYSTRTTGFKLRDRCRSDEETTACPDAAPTKPYDNSSRWNRIPSRVEGADSILDNFIPDVPDNPRLKHTQEPRAWVSERHSTSHDDAPYQPLGDRGLNNYELYEALKSHRMKEVDSPPWKMYDIQRFVTFIVILSLLRYISNPNGASILALLRAFSPSQADDLRNLLANYLEISPTPILSLQFSQTTRFSICFNLPFLVVTSREYEDSRILTGNHYLRARYDFSLLFLETPNPPVNQKGNAVFSSGAILHQVVYSLLVTGHNSNYWVAVCLDEDFSGKELRLPHGNEGENNHAGDDPITSEPCLEVTTSPQAYSLTALTRQLQRIV</sequence>
<evidence type="ECO:0000313" key="2">
    <source>
        <dbReference type="EMBL" id="CVK84651.1"/>
    </source>
</evidence>
<dbReference type="RefSeq" id="XP_041676943.1">
    <property type="nucleotide sequence ID" value="XM_041820800.1"/>
</dbReference>
<keyword evidence="3" id="KW-1185">Reference proteome</keyword>
<proteinExistence type="predicted"/>
<dbReference type="Proteomes" id="UP000184255">
    <property type="component" value="Unassembled WGS sequence"/>
</dbReference>